<dbReference type="Gene3D" id="3.10.450.520">
    <property type="match status" value="1"/>
</dbReference>
<dbReference type="Gene3D" id="3.40.30.10">
    <property type="entry name" value="Glutaredoxin"/>
    <property type="match status" value="1"/>
</dbReference>
<keyword evidence="1" id="KW-0732">Signal</keyword>
<feature type="domain" description="Disulfide isomerase DsbG N-terminal" evidence="2">
    <location>
        <begin position="23"/>
        <end position="111"/>
    </location>
</feature>
<proteinExistence type="predicted"/>
<name>A0A3D8ILU7_9HELI</name>
<keyword evidence="3" id="KW-0413">Isomerase</keyword>
<dbReference type="Proteomes" id="UP000256379">
    <property type="component" value="Unassembled WGS sequence"/>
</dbReference>
<protein>
    <submittedName>
        <fullName evidence="3">Disulfide isomerase</fullName>
    </submittedName>
</protein>
<feature type="chain" id="PRO_5017632528" evidence="1">
    <location>
        <begin position="20"/>
        <end position="243"/>
    </location>
</feature>
<evidence type="ECO:0000259" key="2">
    <source>
        <dbReference type="Pfam" id="PF18257"/>
    </source>
</evidence>
<keyword evidence="4" id="KW-1185">Reference proteome</keyword>
<dbReference type="RefSeq" id="WP_115542807.1">
    <property type="nucleotide sequence ID" value="NZ_NXLQ01000006.1"/>
</dbReference>
<accession>A0A3D8ILU7</accession>
<evidence type="ECO:0000256" key="1">
    <source>
        <dbReference type="SAM" id="SignalP"/>
    </source>
</evidence>
<dbReference type="OrthoDB" id="9800545at2"/>
<organism evidence="3 4">
    <name type="scientific">Helicobacter didelphidarum</name>
    <dbReference type="NCBI Taxonomy" id="2040648"/>
    <lineage>
        <taxon>Bacteria</taxon>
        <taxon>Pseudomonadati</taxon>
        <taxon>Campylobacterota</taxon>
        <taxon>Epsilonproteobacteria</taxon>
        <taxon>Campylobacterales</taxon>
        <taxon>Helicobacteraceae</taxon>
        <taxon>Helicobacter</taxon>
    </lineage>
</organism>
<reference evidence="3 4" key="1">
    <citation type="submission" date="2018-04" db="EMBL/GenBank/DDBJ databases">
        <title>Novel Campyloabacter and Helicobacter Species and Strains.</title>
        <authorList>
            <person name="Mannion A.J."/>
            <person name="Shen Z."/>
            <person name="Fox J.G."/>
        </authorList>
    </citation>
    <scope>NUCLEOTIDE SEQUENCE [LARGE SCALE GENOMIC DNA]</scope>
    <source>
        <strain evidence="3 4">MIT 17-337</strain>
    </source>
</reference>
<sequence>MNKILSVLLLGFFCNFAYASKITDIITKQVGVKVGVIKEQSLNADSNLKLITVKDEEHGVKANFLVNQKENIAIGLSPVVFTDNNKDRELIIREMQSVQSYNDTYKTHASVKKIVDSLPKDYIVYIKGKTNKKVFYIISDPLCPHCQVELANIDKRLEYGDVAMIPIGWMGKGSADKVAEIYANAKNLKTDSEKIAFLKKIYDKNYKAKDADSVARTAVSEVVRQLMGKGKVEGTPYIIEEDK</sequence>
<evidence type="ECO:0000313" key="4">
    <source>
        <dbReference type="Proteomes" id="UP000256379"/>
    </source>
</evidence>
<evidence type="ECO:0000313" key="3">
    <source>
        <dbReference type="EMBL" id="RDU66247.1"/>
    </source>
</evidence>
<comment type="caution">
    <text evidence="3">The sequence shown here is derived from an EMBL/GenBank/DDBJ whole genome shotgun (WGS) entry which is preliminary data.</text>
</comment>
<feature type="signal peptide" evidence="1">
    <location>
        <begin position="1"/>
        <end position="19"/>
    </location>
</feature>
<dbReference type="EMBL" id="NXLQ01000006">
    <property type="protein sequence ID" value="RDU66247.1"/>
    <property type="molecule type" value="Genomic_DNA"/>
</dbReference>
<dbReference type="GO" id="GO:0016853">
    <property type="term" value="F:isomerase activity"/>
    <property type="evidence" value="ECO:0007669"/>
    <property type="project" value="UniProtKB-KW"/>
</dbReference>
<dbReference type="Pfam" id="PF18257">
    <property type="entry name" value="DsbG_N"/>
    <property type="match status" value="1"/>
</dbReference>
<gene>
    <name evidence="3" type="ORF">CQA53_04350</name>
</gene>
<dbReference type="SUPFAM" id="SSF52833">
    <property type="entry name" value="Thioredoxin-like"/>
    <property type="match status" value="1"/>
</dbReference>
<dbReference type="InterPro" id="IPR036249">
    <property type="entry name" value="Thioredoxin-like_sf"/>
</dbReference>
<dbReference type="InterPro" id="IPR041556">
    <property type="entry name" value="DsbG_N"/>
</dbReference>
<dbReference type="AlphaFoldDB" id="A0A3D8ILU7"/>